<dbReference type="AlphaFoldDB" id="A0A1G2JEK3"/>
<evidence type="ECO:0000313" key="1">
    <source>
        <dbReference type="EMBL" id="OGZ85546.1"/>
    </source>
</evidence>
<proteinExistence type="predicted"/>
<dbReference type="EMBL" id="MHPP01000001">
    <property type="protein sequence ID" value="OGZ85546.1"/>
    <property type="molecule type" value="Genomic_DNA"/>
</dbReference>
<protein>
    <submittedName>
        <fullName evidence="1">Uncharacterized protein</fullName>
    </submittedName>
</protein>
<name>A0A1G2JEK3_9BACT</name>
<comment type="caution">
    <text evidence="1">The sequence shown here is derived from an EMBL/GenBank/DDBJ whole genome shotgun (WGS) entry which is preliminary data.</text>
</comment>
<reference evidence="1 2" key="1">
    <citation type="journal article" date="2016" name="Nat. Commun.">
        <title>Thousands of microbial genomes shed light on interconnected biogeochemical processes in an aquifer system.</title>
        <authorList>
            <person name="Anantharaman K."/>
            <person name="Brown C.T."/>
            <person name="Hug L.A."/>
            <person name="Sharon I."/>
            <person name="Castelle C.J."/>
            <person name="Probst A.J."/>
            <person name="Thomas B.C."/>
            <person name="Singh A."/>
            <person name="Wilkins M.J."/>
            <person name="Karaoz U."/>
            <person name="Brodie E.L."/>
            <person name="Williams K.H."/>
            <person name="Hubbard S.S."/>
            <person name="Banfield J.F."/>
        </authorList>
    </citation>
    <scope>NUCLEOTIDE SEQUENCE [LARGE SCALE GENOMIC DNA]</scope>
</reference>
<dbReference type="Proteomes" id="UP000177751">
    <property type="component" value="Unassembled WGS sequence"/>
</dbReference>
<sequence>MARCKTCIESVRLSGGPSGKKCSECGEILGNPANKVCEKCSQKKISANTVENQSSRAIPW</sequence>
<evidence type="ECO:0000313" key="2">
    <source>
        <dbReference type="Proteomes" id="UP000177751"/>
    </source>
</evidence>
<dbReference type="STRING" id="1802229.A2401_02180"/>
<organism evidence="1 2">
    <name type="scientific">Candidatus Staskawiczbacteria bacterium RIFOXYC1_FULL_38_18</name>
    <dbReference type="NCBI Taxonomy" id="1802229"/>
    <lineage>
        <taxon>Bacteria</taxon>
        <taxon>Candidatus Staskawicziibacteriota</taxon>
    </lineage>
</organism>
<accession>A0A1G2JEK3</accession>
<gene>
    <name evidence="1" type="ORF">A2401_02180</name>
</gene>